<feature type="domain" description="NADP-dependent oxidoreductase" evidence="1">
    <location>
        <begin position="15"/>
        <end position="316"/>
    </location>
</feature>
<dbReference type="AlphaFoldDB" id="A0A2W7BY42"/>
<gene>
    <name evidence="2" type="ORF">B5V02_27310</name>
</gene>
<proteinExistence type="predicted"/>
<comment type="caution">
    <text evidence="2">The sequence shown here is derived from an EMBL/GenBank/DDBJ whole genome shotgun (WGS) entry which is preliminary data.</text>
</comment>
<organism evidence="2 3">
    <name type="scientific">Mesorhizobium kowhaii</name>
    <dbReference type="NCBI Taxonomy" id="1300272"/>
    <lineage>
        <taxon>Bacteria</taxon>
        <taxon>Pseudomonadati</taxon>
        <taxon>Pseudomonadota</taxon>
        <taxon>Alphaproteobacteria</taxon>
        <taxon>Hyphomicrobiales</taxon>
        <taxon>Phyllobacteriaceae</taxon>
        <taxon>Mesorhizobium</taxon>
    </lineage>
</organism>
<dbReference type="PRINTS" id="PR00069">
    <property type="entry name" value="ALDKETRDTASE"/>
</dbReference>
<accession>A0A2W7BY42</accession>
<dbReference type="EMBL" id="MZXV01000056">
    <property type="protein sequence ID" value="PZV35740.1"/>
    <property type="molecule type" value="Genomic_DNA"/>
</dbReference>
<protein>
    <submittedName>
        <fullName evidence="2">Aldo/keto reductase</fullName>
    </submittedName>
</protein>
<dbReference type="PANTHER" id="PTHR43312">
    <property type="entry name" value="D-THREO-ALDOSE 1-DEHYDROGENASE"/>
    <property type="match status" value="1"/>
</dbReference>
<evidence type="ECO:0000313" key="3">
    <source>
        <dbReference type="Proteomes" id="UP000248616"/>
    </source>
</evidence>
<reference evidence="3" key="1">
    <citation type="submission" date="2017-03" db="EMBL/GenBank/DDBJ databases">
        <authorList>
            <person name="Safronova V.I."/>
            <person name="Sazanova A.L."/>
            <person name="Chirak E.R."/>
        </authorList>
    </citation>
    <scope>NUCLEOTIDE SEQUENCE [LARGE SCALE GENOMIC DNA]</scope>
    <source>
        <strain evidence="3">Ach-343</strain>
    </source>
</reference>
<dbReference type="OrthoDB" id="9803483at2"/>
<name>A0A2W7BY42_9HYPH</name>
<dbReference type="GO" id="GO:0016491">
    <property type="term" value="F:oxidoreductase activity"/>
    <property type="evidence" value="ECO:0007669"/>
    <property type="project" value="InterPro"/>
</dbReference>
<dbReference type="Proteomes" id="UP000248616">
    <property type="component" value="Unassembled WGS sequence"/>
</dbReference>
<dbReference type="PANTHER" id="PTHR43312:SF1">
    <property type="entry name" value="NADP-DEPENDENT OXIDOREDUCTASE DOMAIN-CONTAINING PROTEIN"/>
    <property type="match status" value="1"/>
</dbReference>
<dbReference type="Gene3D" id="3.20.20.100">
    <property type="entry name" value="NADP-dependent oxidoreductase domain"/>
    <property type="match status" value="1"/>
</dbReference>
<dbReference type="SUPFAM" id="SSF51430">
    <property type="entry name" value="NAD(P)-linked oxidoreductase"/>
    <property type="match status" value="1"/>
</dbReference>
<sequence length="328" mass="36536">MQSRKFGRTGRDVSEIGFGSWAIGAAWGEVNDDDAVAALHAALDAGVTFIDTADVYGDGRSEKLIARVMKERGGERPFIATKAGKRLPAQSVEGFSQKNLTDWVDRSLRYLEADTLDLVQLHCPLTDLYYHPEVFERLDRLVEQGKIRNYGVSVERVEEALKAMQYPGVVSVQIIFNAFRQRPAELFFDLAKKNDVAIIARVPLASGLLSGKFKADTKFEDSDHRKFNRNGEAFDVGETFSGVPYEVGLAAVERIRPLVSGDTTMAKFALRWILMFDAVTVVIPGARNPAQAISNAEAAHLAPLSDQLMGKIRDIYDQDIKPYVHQRW</sequence>
<dbReference type="InterPro" id="IPR036812">
    <property type="entry name" value="NAD(P)_OxRdtase_dom_sf"/>
</dbReference>
<dbReference type="InterPro" id="IPR023210">
    <property type="entry name" value="NADP_OxRdtase_dom"/>
</dbReference>
<dbReference type="InterPro" id="IPR053135">
    <property type="entry name" value="AKR2_Oxidoreductase"/>
</dbReference>
<dbReference type="CDD" id="cd19086">
    <property type="entry name" value="AKR_AKR11C1"/>
    <property type="match status" value="1"/>
</dbReference>
<dbReference type="InterPro" id="IPR020471">
    <property type="entry name" value="AKR"/>
</dbReference>
<evidence type="ECO:0000313" key="2">
    <source>
        <dbReference type="EMBL" id="PZV35740.1"/>
    </source>
</evidence>
<dbReference type="Pfam" id="PF00248">
    <property type="entry name" value="Aldo_ket_red"/>
    <property type="match status" value="1"/>
</dbReference>
<dbReference type="RefSeq" id="WP_111547170.1">
    <property type="nucleotide sequence ID" value="NZ_MZXV01000056.1"/>
</dbReference>
<evidence type="ECO:0000259" key="1">
    <source>
        <dbReference type="Pfam" id="PF00248"/>
    </source>
</evidence>
<keyword evidence="3" id="KW-1185">Reference proteome</keyword>